<dbReference type="GO" id="GO:0004315">
    <property type="term" value="F:3-oxoacyl-[acyl-carrier-protein] synthase activity"/>
    <property type="evidence" value="ECO:0007669"/>
    <property type="project" value="InterPro"/>
</dbReference>
<dbReference type="Gene3D" id="1.10.1200.10">
    <property type="entry name" value="ACP-like"/>
    <property type="match status" value="2"/>
</dbReference>
<dbReference type="InterPro" id="IPR009081">
    <property type="entry name" value="PP-bd_ACP"/>
</dbReference>
<dbReference type="Gene3D" id="1.10.1240.100">
    <property type="match status" value="1"/>
</dbReference>
<comment type="cofactor">
    <cofactor evidence="1">
        <name>pantetheine 4'-phosphate</name>
        <dbReference type="ChEBI" id="CHEBI:47942"/>
    </cofactor>
</comment>
<dbReference type="InterPro" id="IPR036736">
    <property type="entry name" value="ACP-like_sf"/>
</dbReference>
<dbReference type="CDD" id="cd00833">
    <property type="entry name" value="PKS"/>
    <property type="match status" value="1"/>
</dbReference>
<dbReference type="GO" id="GO:0044550">
    <property type="term" value="P:secondary metabolite biosynthetic process"/>
    <property type="evidence" value="ECO:0007669"/>
    <property type="project" value="TreeGrafter"/>
</dbReference>
<sequence length="2625" mass="297806">MDLSSLIFEQSAENDNEGEYGITEETTRDIAVIGIAGKVPMAENIDAFWDNLVKGKDCITDFPGSRRKDADIFAQLVGIKQQGRGYNNGSYFKEIDKFDCGFFKISPKEASLMSPDQKIFLETVWQAVEDAGYGNDRLRGSNTGIYFGYSADALFDYKRLIERVDPELLIDALPGNLSSVIPARISYLLDLKGPSLCVDTACSSSLVAIHLACKALRNMECEAAIAGSVKINILPVKSSKRLGIESSDGRARTFDESSDGTGMGEGVAAVLLKPLSRALRDGDNIYAVIKGTAANQDGNSIGITAPNAEAQRDVIISALQDAGVSCETISYIEAHGTGTQLGDPIEIEGITRAYKKFTDKKQFCAIGSVKTNIGHLDCASGIIGFIKAVLCLRNKKLPASLHFNRPNKKISFGASPVYVNSFLSDWNSDFPRRCGVSAFGLSGTNCHVILEEAPKQIFPEETEEMKANLLALSAKTENSLKQLVIKYNELIDEGTKVKASDLCFSANTGRWHYGIRIGIVFEAVNELSAALKQLRLEGIRSYPDKGIFFSEDMQVRKQEEPAFAEAAAAGEALNYNKACSGREALLDLCIRYAEGQNIDFGTIYKNNAYRRVRLPEYPFERKRCWLNIPEEISIARDKTIQAVKSEKAVEYRLRGREDGAYTDAERMLGKLWCTALGYDEININDDFYELGGDSIIAIQIANEYKKQTGVKIDAGDIMEYSSLSLLSSYLEDMDAVKKADVRNIMPAGDREYYPLSSAQKRMYIINRFDGIGVSYNMPVAISIEGCLDVGRLKNAVKEIVKNHDAFRMSFHINENVPVMKVHKEVELELDEIECSAPEKLPALIKSFVEPFDMEKAPLFRAKVIKISDSKHVLFIDMHHIITDGMSSVIFDRELVKAYLGEELKKPEIQYADYAVWQNEQLKSEKMKRQEEYWLGKFEGEKPVLELPIDFQRPSIQSFEGDRVIFEADCELTERILRLSEKTGTTLYMVLMSVYKILLSKYTGQEDIIVASPVTDRKAEELQNVIGMFVNTVVIRSCPCSDKPFIQYLHEVKQIVLEAFANSDYPFEDIINRINLKRDMSRTPLFDTMLTLQNTEKPELESGGLKFGQIEFENSISKFDLNLNIFLQDNGDSQSGRKLKFDMEYCTSLFGRETIERLVKHFINIFDEVTKNPEIKIKNIRMLSADEYQAAVYGFNNTRSEYPRDKAVHSLFEENARKYPDNIAVETGGRKITYAGLSRKSGCLAAILREKGAGRGSVVAINAHRSSELMIGILAVLKAGAAYLPIDPVNPDGRISYMIADSGVKIVLTLSDYCERLEKLQTGAEIINLQEEELYTGEYIEQEASVEASDAAYVIYTSGSTGKPKGVVVEHHSLMNFLFCINNTFDRSIGEKDKAFSLTSISFDVSVCEMFLPLAFGASLVFFGERMISDIGSLCDTIAEKGITFAYIPPTILWEVSQQLMKSRDRIKLDKMLVGVEGIKDYVLEEFLKLNPEMSIINGYGPTEDTVCATFYRYKAHEPEGKNVPIGKPLANTEIYILDRDNNPVPVGVTGELCISGDGLARGYLNRPELTEEKFVINPFYLSGCFPEAGIKPDDGTGQSFDAQAGAGQGSELYQRMYKTGDLARRLSDGTIEFLGRKDHQIKIRGYRVELGEIESCLLRHESVREAVVAVRQENNGLKSLIAYIVSEGSISANELKSYLGKELPDYMVPSFFVMLDSIPVTANGKVDRNALPEPDRSIVASGEYEAPGNLTEERLAGIWQSILGIDRIGVNDYFFDLGGDSIKAIQVVSSVNKEFNAELPAGRMYSNPTVREIAGYIEEYRKGAYTSAQTEAVEQGEQNYYDVKESLVLSKAVEWPKSMELKVAIQKDITAYLHRSLPLCAILPHDKYLPWYYSSFIQIFSFIDREGKLFVDYMEPCSCYNEILHLVNIAFHLLNGKEKIIDFIIEKISLGYCLMMFVDEYYLPDKWAYKKKHFIHPSLIYGYDNEREQLRAIGFDRNMLFTELIFNYSEFREAYQNGKTYYKETAPWCELTAIQLIRPNGFEEEYPYSNYRVLKELKDYIFGVGDKRRLYSFMYPENHTVFGMQVYDEAVRNLENLFMGKATIDYRAMHMLWEHKKGIYDRIEYLISRNRLTGEIIPMHKEYTSVVDLSNNIRIKCLEMENKNIDINGLSVEQASLIENIIQSIKRLKSTEYDILLKIYRQLELDLAGKEYCLPGYLGEADEALPCAEEKKEHHGQVPDKSWQKDIHMEYLGHIGAKKSDMAVVSKETEECSLKMELKVVMQMDITTYLHRSLPLCIVLAYNKYLPWYYGNFIQIFSFTDDNGYMELNYLEPRDCSSEILDMVCLGYHLLEDTENIIDFIIKKLNRGHYLVINVDEYYLSDKWAYRQNHFVHSSLIYGYDNEEEQLKAISFDRDMLFTKMIFDYTEFSDAYENGKIHYKKTGPWCESSAIQLFKPKGFEGEYPFSNEKFLKELKSYIFSTGDRARLYSFEYPEKQVSFGIMVYNVLISNLENMLQGNITADYRAFHMLAEHKKGIYDRLDYVISRNLLSEKAVLLKEKYTEVVNLANGIRMKGLEYSYKAVDGRSDSLKHKNIIKDIIGMVKNLKNTEYNLLLEIYNQLEEELN</sequence>
<dbReference type="InterPro" id="IPR014030">
    <property type="entry name" value="Ketoacyl_synth_N"/>
</dbReference>
<dbReference type="GO" id="GO:0005829">
    <property type="term" value="C:cytosol"/>
    <property type="evidence" value="ECO:0007669"/>
    <property type="project" value="TreeGrafter"/>
</dbReference>
<name>A0A318XKE0_9FIRM</name>
<keyword evidence="10" id="KW-1185">Reference proteome</keyword>
<organism evidence="9 10">
    <name type="scientific">Ruminiclostridium sufflavum DSM 19573</name>
    <dbReference type="NCBI Taxonomy" id="1121337"/>
    <lineage>
        <taxon>Bacteria</taxon>
        <taxon>Bacillati</taxon>
        <taxon>Bacillota</taxon>
        <taxon>Clostridia</taxon>
        <taxon>Eubacteriales</taxon>
        <taxon>Oscillospiraceae</taxon>
        <taxon>Ruminiclostridium</taxon>
    </lineage>
</organism>
<evidence type="ECO:0000313" key="10">
    <source>
        <dbReference type="Proteomes" id="UP000248132"/>
    </source>
</evidence>
<proteinExistence type="inferred from homology"/>
<evidence type="ECO:0000256" key="3">
    <source>
        <dbReference type="ARBA" id="ARBA00022450"/>
    </source>
</evidence>
<dbReference type="SUPFAM" id="SSF53901">
    <property type="entry name" value="Thiolase-like"/>
    <property type="match status" value="1"/>
</dbReference>
<evidence type="ECO:0000313" key="9">
    <source>
        <dbReference type="EMBL" id="PYG87831.1"/>
    </source>
</evidence>
<dbReference type="SUPFAM" id="SSF47336">
    <property type="entry name" value="ACP-like"/>
    <property type="match status" value="2"/>
</dbReference>
<dbReference type="PANTHER" id="PTHR45527">
    <property type="entry name" value="NONRIBOSOMAL PEPTIDE SYNTHETASE"/>
    <property type="match status" value="1"/>
</dbReference>
<protein>
    <submittedName>
        <fullName evidence="9">Amino acid adenylation domain-containing protein</fullName>
    </submittedName>
</protein>
<dbReference type="Proteomes" id="UP000248132">
    <property type="component" value="Unassembled WGS sequence"/>
</dbReference>
<dbReference type="GO" id="GO:0031177">
    <property type="term" value="F:phosphopantetheine binding"/>
    <property type="evidence" value="ECO:0007669"/>
    <property type="project" value="InterPro"/>
</dbReference>
<evidence type="ECO:0000259" key="7">
    <source>
        <dbReference type="PROSITE" id="PS50075"/>
    </source>
</evidence>
<dbReference type="Gene3D" id="3.40.50.980">
    <property type="match status" value="2"/>
</dbReference>
<dbReference type="InterPro" id="IPR025110">
    <property type="entry name" value="AMP-bd_C"/>
</dbReference>
<feature type="domain" description="Ketosynthase family 3 (KS3)" evidence="8">
    <location>
        <begin position="27"/>
        <end position="452"/>
    </location>
</feature>
<dbReference type="SUPFAM" id="SSF56801">
    <property type="entry name" value="Acetyl-CoA synthetase-like"/>
    <property type="match status" value="1"/>
</dbReference>
<dbReference type="InterPro" id="IPR001242">
    <property type="entry name" value="Condensation_dom"/>
</dbReference>
<dbReference type="SUPFAM" id="SSF52777">
    <property type="entry name" value="CoA-dependent acyltransferases"/>
    <property type="match status" value="2"/>
</dbReference>
<keyword evidence="6" id="KW-0045">Antibiotic biosynthesis</keyword>
<evidence type="ECO:0000259" key="8">
    <source>
        <dbReference type="PROSITE" id="PS52004"/>
    </source>
</evidence>
<dbReference type="NCBIfam" id="TIGR01733">
    <property type="entry name" value="AA-adenyl-dom"/>
    <property type="match status" value="1"/>
</dbReference>
<dbReference type="FunFam" id="3.30.300.30:FF:000010">
    <property type="entry name" value="Enterobactin synthetase component F"/>
    <property type="match status" value="1"/>
</dbReference>
<dbReference type="GO" id="GO:0006633">
    <property type="term" value="P:fatty acid biosynthetic process"/>
    <property type="evidence" value="ECO:0007669"/>
    <property type="project" value="InterPro"/>
</dbReference>
<dbReference type="CDD" id="cd19531">
    <property type="entry name" value="LCL_NRPS-like"/>
    <property type="match status" value="1"/>
</dbReference>
<dbReference type="InterPro" id="IPR000873">
    <property type="entry name" value="AMP-dep_synth/lig_dom"/>
</dbReference>
<comment type="caution">
    <text evidence="9">The sequence shown here is derived from an EMBL/GenBank/DDBJ whole genome shotgun (WGS) entry which is preliminary data.</text>
</comment>
<dbReference type="InterPro" id="IPR018201">
    <property type="entry name" value="Ketoacyl_synth_AS"/>
</dbReference>
<evidence type="ECO:0000256" key="6">
    <source>
        <dbReference type="ARBA" id="ARBA00023194"/>
    </source>
</evidence>
<dbReference type="InterPro" id="IPR014031">
    <property type="entry name" value="Ketoacyl_synth_C"/>
</dbReference>
<dbReference type="PROSITE" id="PS50075">
    <property type="entry name" value="CARRIER"/>
    <property type="match status" value="2"/>
</dbReference>
<dbReference type="Gene3D" id="3.30.559.30">
    <property type="entry name" value="Nonribosomal peptide synthetase, condensation domain"/>
    <property type="match status" value="1"/>
</dbReference>
<dbReference type="GO" id="GO:0043041">
    <property type="term" value="P:amino acid activation for nonribosomal peptide biosynthetic process"/>
    <property type="evidence" value="ECO:0007669"/>
    <property type="project" value="TreeGrafter"/>
</dbReference>
<dbReference type="InterPro" id="IPR020845">
    <property type="entry name" value="AMP-binding_CS"/>
</dbReference>
<dbReference type="EMBL" id="QKMR01000009">
    <property type="protein sequence ID" value="PYG87831.1"/>
    <property type="molecule type" value="Genomic_DNA"/>
</dbReference>
<dbReference type="Pfam" id="PF13193">
    <property type="entry name" value="AMP-binding_C"/>
    <property type="match status" value="1"/>
</dbReference>
<evidence type="ECO:0000256" key="4">
    <source>
        <dbReference type="ARBA" id="ARBA00022553"/>
    </source>
</evidence>
<evidence type="ECO:0000256" key="1">
    <source>
        <dbReference type="ARBA" id="ARBA00001957"/>
    </source>
</evidence>
<dbReference type="OrthoDB" id="9778383at2"/>
<dbReference type="Gene3D" id="3.40.47.10">
    <property type="match status" value="1"/>
</dbReference>
<dbReference type="InterPro" id="IPR023213">
    <property type="entry name" value="CAT-like_dom_sf"/>
</dbReference>
<dbReference type="PANTHER" id="PTHR45527:SF1">
    <property type="entry name" value="FATTY ACID SYNTHASE"/>
    <property type="match status" value="1"/>
</dbReference>
<dbReference type="InterPro" id="IPR010071">
    <property type="entry name" value="AA_adenyl_dom"/>
</dbReference>
<dbReference type="Pfam" id="PF00668">
    <property type="entry name" value="Condensation"/>
    <property type="match status" value="1"/>
</dbReference>
<dbReference type="InterPro" id="IPR020841">
    <property type="entry name" value="PKS_Beta-ketoAc_synthase_dom"/>
</dbReference>
<dbReference type="PROSITE" id="PS52004">
    <property type="entry name" value="KS3_2"/>
    <property type="match status" value="1"/>
</dbReference>
<dbReference type="PROSITE" id="PS00455">
    <property type="entry name" value="AMP_BINDING"/>
    <property type="match status" value="1"/>
</dbReference>
<dbReference type="Pfam" id="PF22621">
    <property type="entry name" value="CurL-like_PKS_C"/>
    <property type="match status" value="1"/>
</dbReference>
<feature type="domain" description="Carrier" evidence="7">
    <location>
        <begin position="1746"/>
        <end position="1821"/>
    </location>
</feature>
<dbReference type="FunFam" id="1.10.1200.10:FF:000005">
    <property type="entry name" value="Nonribosomal peptide synthetase 1"/>
    <property type="match status" value="1"/>
</dbReference>
<dbReference type="SMART" id="SM00823">
    <property type="entry name" value="PKS_PP"/>
    <property type="match status" value="2"/>
</dbReference>
<dbReference type="SMART" id="SM01294">
    <property type="entry name" value="PKS_PP_betabranch"/>
    <property type="match status" value="1"/>
</dbReference>
<gene>
    <name evidence="9" type="ORF">LY28_01851</name>
</gene>
<evidence type="ECO:0000256" key="2">
    <source>
        <dbReference type="ARBA" id="ARBA00006432"/>
    </source>
</evidence>
<dbReference type="InterPro" id="IPR016039">
    <property type="entry name" value="Thiolase-like"/>
</dbReference>
<dbReference type="PROSITE" id="PS00012">
    <property type="entry name" value="PHOSPHOPANTETHEINE"/>
    <property type="match status" value="1"/>
</dbReference>
<dbReference type="InterPro" id="IPR045851">
    <property type="entry name" value="AMP-bd_C_sf"/>
</dbReference>
<comment type="similarity">
    <text evidence="2">Belongs to the ATP-dependent AMP-binding enzyme family.</text>
</comment>
<evidence type="ECO:0000256" key="5">
    <source>
        <dbReference type="ARBA" id="ARBA00022679"/>
    </source>
</evidence>
<accession>A0A318XKE0</accession>
<dbReference type="RefSeq" id="WP_110461886.1">
    <property type="nucleotide sequence ID" value="NZ_QKMR01000009.1"/>
</dbReference>
<dbReference type="CDD" id="cd05930">
    <property type="entry name" value="A_NRPS"/>
    <property type="match status" value="1"/>
</dbReference>
<dbReference type="Pfam" id="PF00501">
    <property type="entry name" value="AMP-binding"/>
    <property type="match status" value="1"/>
</dbReference>
<dbReference type="Pfam" id="PF00109">
    <property type="entry name" value="ketoacyl-synt"/>
    <property type="match status" value="1"/>
</dbReference>
<dbReference type="PROSITE" id="PS00606">
    <property type="entry name" value="KS3_1"/>
    <property type="match status" value="1"/>
</dbReference>
<reference evidence="9 10" key="1">
    <citation type="submission" date="2018-06" db="EMBL/GenBank/DDBJ databases">
        <title>Genomic Encyclopedia of Type Strains, Phase I: the one thousand microbial genomes (KMG-I) project.</title>
        <authorList>
            <person name="Kyrpides N."/>
        </authorList>
    </citation>
    <scope>NUCLEOTIDE SEQUENCE [LARGE SCALE GENOMIC DNA]</scope>
    <source>
        <strain evidence="9 10">DSM 19573</strain>
    </source>
</reference>
<dbReference type="InterPro" id="IPR020806">
    <property type="entry name" value="PKS_PP-bd"/>
</dbReference>
<dbReference type="GO" id="GO:0017000">
    <property type="term" value="P:antibiotic biosynthetic process"/>
    <property type="evidence" value="ECO:0007669"/>
    <property type="project" value="UniProtKB-KW"/>
</dbReference>
<dbReference type="FunFam" id="3.40.50.980:FF:000001">
    <property type="entry name" value="Non-ribosomal peptide synthetase"/>
    <property type="match status" value="1"/>
</dbReference>
<feature type="domain" description="Carrier" evidence="7">
    <location>
        <begin position="659"/>
        <end position="734"/>
    </location>
</feature>
<keyword evidence="3" id="KW-0596">Phosphopantetheine</keyword>
<keyword evidence="5" id="KW-0808">Transferase</keyword>
<keyword evidence="4" id="KW-0597">Phosphoprotein</keyword>
<dbReference type="Gene3D" id="2.30.38.10">
    <property type="entry name" value="Luciferase, Domain 3"/>
    <property type="match status" value="1"/>
</dbReference>
<dbReference type="Pfam" id="PF02801">
    <property type="entry name" value="Ketoacyl-synt_C"/>
    <property type="match status" value="1"/>
</dbReference>
<dbReference type="InterPro" id="IPR006162">
    <property type="entry name" value="Ppantetheine_attach_site"/>
</dbReference>
<dbReference type="Gene3D" id="3.30.559.10">
    <property type="entry name" value="Chloramphenicol acetyltransferase-like domain"/>
    <property type="match status" value="1"/>
</dbReference>
<dbReference type="Gene3D" id="3.30.300.30">
    <property type="match status" value="1"/>
</dbReference>
<dbReference type="Pfam" id="PF00550">
    <property type="entry name" value="PP-binding"/>
    <property type="match status" value="2"/>
</dbReference>
<dbReference type="SMART" id="SM00825">
    <property type="entry name" value="PKS_KS"/>
    <property type="match status" value="1"/>
</dbReference>